<dbReference type="Proteomes" id="UP000194153">
    <property type="component" value="Unassembled WGS sequence"/>
</dbReference>
<dbReference type="GO" id="GO:0003677">
    <property type="term" value="F:DNA binding"/>
    <property type="evidence" value="ECO:0007669"/>
    <property type="project" value="UniProtKB-KW"/>
</dbReference>
<organism evidence="1 2">
    <name type="scientific">Geoanaerobacter pelophilus</name>
    <dbReference type="NCBI Taxonomy" id="60036"/>
    <lineage>
        <taxon>Bacteria</taxon>
        <taxon>Pseudomonadati</taxon>
        <taxon>Thermodesulfobacteriota</taxon>
        <taxon>Desulfuromonadia</taxon>
        <taxon>Geobacterales</taxon>
        <taxon>Geobacteraceae</taxon>
        <taxon>Geoanaerobacter</taxon>
    </lineage>
</organism>
<dbReference type="EMBL" id="BDQG01000001">
    <property type="protein sequence ID" value="GAW67020.1"/>
    <property type="molecule type" value="Genomic_DNA"/>
</dbReference>
<proteinExistence type="predicted"/>
<comment type="caution">
    <text evidence="1">The sequence shown here is derived from an EMBL/GenBank/DDBJ whole genome shotgun (WGS) entry which is preliminary data.</text>
</comment>
<dbReference type="PANTHER" id="PTHR21180:SF32">
    <property type="entry name" value="ENDONUCLEASE_EXONUCLEASE_PHOSPHATASE FAMILY DOMAIN-CONTAINING PROTEIN 1"/>
    <property type="match status" value="1"/>
</dbReference>
<protein>
    <submittedName>
        <fullName evidence="1">DNA-binding protein</fullName>
    </submittedName>
</protein>
<dbReference type="Gene3D" id="1.10.150.320">
    <property type="entry name" value="Photosystem II 12 kDa extrinsic protein"/>
    <property type="match status" value="1"/>
</dbReference>
<keyword evidence="1" id="KW-0238">DNA-binding</keyword>
<gene>
    <name evidence="1" type="ORF">GPEL0_01f2629</name>
</gene>
<sequence>MLLAVGISLTGALAGEVVKTMDKAKSMDKAKTTAKSVTKPAVPGTKVDINSASQAELEKLPGVGAVTAKKIIAGRPYASAADLSKAGLSAKTIEKIQPFVAVGAASVAVPTAAPKVSVPKASLPAVPAAAPKVSVPKASLPAVPAAAKAAKQVQPPAGSGMVWVNTDSKIYHKSGSTWYGKTKQGSYMTEAEAIKAGYRESKQGGK</sequence>
<name>A0ABQ0MIV7_9BACT</name>
<dbReference type="PANTHER" id="PTHR21180">
    <property type="entry name" value="ENDONUCLEASE/EXONUCLEASE/PHOSPHATASE FAMILY DOMAIN-CONTAINING PROTEIN 1"/>
    <property type="match status" value="1"/>
</dbReference>
<dbReference type="Pfam" id="PF12836">
    <property type="entry name" value="HHH_3"/>
    <property type="match status" value="1"/>
</dbReference>
<keyword evidence="2" id="KW-1185">Reference proteome</keyword>
<reference evidence="2" key="1">
    <citation type="submission" date="2017-05" db="EMBL/GenBank/DDBJ databases">
        <title>Draft genome sequence of Geobacter pelophilus, a iron(III)-reducing bacteria.</title>
        <authorList>
            <person name="Aoyagi T."/>
            <person name="Koike H."/>
            <person name="Morita T."/>
            <person name="Sato Y."/>
            <person name="Habe H."/>
            <person name="Hori T."/>
        </authorList>
    </citation>
    <scope>NUCLEOTIDE SEQUENCE [LARGE SCALE GENOMIC DNA]</scope>
    <source>
        <strain evidence="2">Drf2</strain>
    </source>
</reference>
<dbReference type="InterPro" id="IPR051675">
    <property type="entry name" value="Endo/Exo/Phosphatase_dom_1"/>
</dbReference>
<accession>A0ABQ0MIV7</accession>
<dbReference type="SUPFAM" id="SSF81585">
    <property type="entry name" value="PsbU/PolX domain-like"/>
    <property type="match status" value="1"/>
</dbReference>
<evidence type="ECO:0000313" key="1">
    <source>
        <dbReference type="EMBL" id="GAW67020.1"/>
    </source>
</evidence>
<evidence type="ECO:0000313" key="2">
    <source>
        <dbReference type="Proteomes" id="UP000194153"/>
    </source>
</evidence>